<evidence type="ECO:0000313" key="8">
    <source>
        <dbReference type="EnsemblPlants" id="LPERR11G15730.1"/>
    </source>
</evidence>
<keyword evidence="4" id="KW-0547">Nucleotide-binding</keyword>
<dbReference type="InterPro" id="IPR041118">
    <property type="entry name" value="Rx_N"/>
</dbReference>
<evidence type="ECO:0000313" key="9">
    <source>
        <dbReference type="Proteomes" id="UP000032180"/>
    </source>
</evidence>
<evidence type="ECO:0000256" key="4">
    <source>
        <dbReference type="ARBA" id="ARBA00022741"/>
    </source>
</evidence>
<keyword evidence="2" id="KW-0433">Leucine-rich repeat</keyword>
<dbReference type="CDD" id="cd14798">
    <property type="entry name" value="RX-CC_like"/>
    <property type="match status" value="1"/>
</dbReference>
<dbReference type="EnsemblPlants" id="LPERR11G15730.1">
    <property type="protein sequence ID" value="LPERR11G15730.1"/>
    <property type="gene ID" value="LPERR11G15730"/>
</dbReference>
<accession>A0A0D9XU03</accession>
<dbReference type="Pfam" id="PF00931">
    <property type="entry name" value="NB-ARC"/>
    <property type="match status" value="1"/>
</dbReference>
<feature type="domain" description="Disease resistance N-terminal" evidence="7">
    <location>
        <begin position="11"/>
        <end position="94"/>
    </location>
</feature>
<feature type="domain" description="NB-ARC" evidence="6">
    <location>
        <begin position="205"/>
        <end position="272"/>
    </location>
</feature>
<keyword evidence="5" id="KW-0611">Plant defense</keyword>
<evidence type="ECO:0000256" key="3">
    <source>
        <dbReference type="ARBA" id="ARBA00022737"/>
    </source>
</evidence>
<dbReference type="GO" id="GO:0043531">
    <property type="term" value="F:ADP binding"/>
    <property type="evidence" value="ECO:0007669"/>
    <property type="project" value="InterPro"/>
</dbReference>
<reference evidence="8 9" key="1">
    <citation type="submission" date="2012-08" db="EMBL/GenBank/DDBJ databases">
        <title>Oryza genome evolution.</title>
        <authorList>
            <person name="Wing R.A."/>
        </authorList>
    </citation>
    <scope>NUCLEOTIDE SEQUENCE</scope>
</reference>
<dbReference type="PANTHER" id="PTHR19338:SF57">
    <property type="entry name" value="DISEASE RESISTANCE PROTEIN RPM1"/>
    <property type="match status" value="1"/>
</dbReference>
<reference evidence="8" key="3">
    <citation type="submission" date="2015-04" db="UniProtKB">
        <authorList>
            <consortium name="EnsemblPlants"/>
        </authorList>
    </citation>
    <scope>IDENTIFICATION</scope>
</reference>
<dbReference type="Gene3D" id="3.40.50.300">
    <property type="entry name" value="P-loop containing nucleotide triphosphate hydrolases"/>
    <property type="match status" value="1"/>
</dbReference>
<dbReference type="eggNOG" id="KOG4658">
    <property type="taxonomic scope" value="Eukaryota"/>
</dbReference>
<dbReference type="InterPro" id="IPR038005">
    <property type="entry name" value="RX-like_CC"/>
</dbReference>
<reference evidence="9" key="2">
    <citation type="submission" date="2013-12" db="EMBL/GenBank/DDBJ databases">
        <authorList>
            <person name="Yu Y."/>
            <person name="Lee S."/>
            <person name="de Baynast K."/>
            <person name="Wissotski M."/>
            <person name="Liu L."/>
            <person name="Talag J."/>
            <person name="Goicoechea J."/>
            <person name="Angelova A."/>
            <person name="Jetty R."/>
            <person name="Kudrna D."/>
            <person name="Golser W."/>
            <person name="Rivera L."/>
            <person name="Zhang J."/>
            <person name="Wing R."/>
        </authorList>
    </citation>
    <scope>NUCLEOTIDE SEQUENCE</scope>
</reference>
<dbReference type="PANTHER" id="PTHR19338">
    <property type="entry name" value="TRANSLOCASE OF INNER MITOCHONDRIAL MEMBRANE 13 HOMOLOG"/>
    <property type="match status" value="1"/>
</dbReference>
<dbReference type="Gene3D" id="1.20.5.4130">
    <property type="match status" value="1"/>
</dbReference>
<evidence type="ECO:0000259" key="6">
    <source>
        <dbReference type="Pfam" id="PF00931"/>
    </source>
</evidence>
<evidence type="ECO:0000256" key="5">
    <source>
        <dbReference type="ARBA" id="ARBA00022821"/>
    </source>
</evidence>
<dbReference type="HOGENOM" id="CLU_000837_29_1_1"/>
<evidence type="ECO:0000259" key="7">
    <source>
        <dbReference type="Pfam" id="PF18052"/>
    </source>
</evidence>
<organism evidence="8 9">
    <name type="scientific">Leersia perrieri</name>
    <dbReference type="NCBI Taxonomy" id="77586"/>
    <lineage>
        <taxon>Eukaryota</taxon>
        <taxon>Viridiplantae</taxon>
        <taxon>Streptophyta</taxon>
        <taxon>Embryophyta</taxon>
        <taxon>Tracheophyta</taxon>
        <taxon>Spermatophyta</taxon>
        <taxon>Magnoliopsida</taxon>
        <taxon>Liliopsida</taxon>
        <taxon>Poales</taxon>
        <taxon>Poaceae</taxon>
        <taxon>BOP clade</taxon>
        <taxon>Oryzoideae</taxon>
        <taxon>Oryzeae</taxon>
        <taxon>Oryzinae</taxon>
        <taxon>Leersia</taxon>
    </lineage>
</organism>
<dbReference type="GO" id="GO:0006952">
    <property type="term" value="P:defense response"/>
    <property type="evidence" value="ECO:0007669"/>
    <property type="project" value="UniProtKB-KW"/>
</dbReference>
<dbReference type="Proteomes" id="UP000032180">
    <property type="component" value="Chromosome 11"/>
</dbReference>
<keyword evidence="3" id="KW-0677">Repeat</keyword>
<dbReference type="SUPFAM" id="SSF52540">
    <property type="entry name" value="P-loop containing nucleoside triphosphate hydrolases"/>
    <property type="match status" value="1"/>
</dbReference>
<evidence type="ECO:0000256" key="1">
    <source>
        <dbReference type="ARBA" id="ARBA00008894"/>
    </source>
</evidence>
<sequence length="280" mass="31112">MDLVVGASSGAVKSLVTKLGSLLAQEYALIGGVGDDIQYINDELASMEAFLSLLKQQDAGHNKQRQDWMKQVREVSYDIEDCIDNVNRRLSGEPRGSDKLVFLRRAWYLFTTLYARRCIAAEIGNLKIRAQHVSERRTRYGVIGVENLSANDGGGNKFGLGADAPGDNLAPLPRLIGTMEPVGVEDDINILQKWFVKPEHNTQQMIQNKTNFIAIVGFGGLGKTTLALALYRRFGHEFDCRAFVLASQKFDLLEVMRKLIMQLHEQQAGADQDALQGIEV</sequence>
<dbReference type="Pfam" id="PF18052">
    <property type="entry name" value="Rx_N"/>
    <property type="match status" value="1"/>
</dbReference>
<proteinExistence type="inferred from homology"/>
<comment type="similarity">
    <text evidence="1">Belongs to the disease resistance NB-LRR family.</text>
</comment>
<evidence type="ECO:0000256" key="2">
    <source>
        <dbReference type="ARBA" id="ARBA00022614"/>
    </source>
</evidence>
<protein>
    <recommendedName>
        <fullName evidence="10">Rx N-terminal domain-containing protein</fullName>
    </recommendedName>
</protein>
<dbReference type="InterPro" id="IPR027417">
    <property type="entry name" value="P-loop_NTPase"/>
</dbReference>
<keyword evidence="9" id="KW-1185">Reference proteome</keyword>
<dbReference type="STRING" id="77586.A0A0D9XU03"/>
<dbReference type="AlphaFoldDB" id="A0A0D9XU03"/>
<dbReference type="InterPro" id="IPR002182">
    <property type="entry name" value="NB-ARC"/>
</dbReference>
<evidence type="ECO:0008006" key="10">
    <source>
        <dbReference type="Google" id="ProtNLM"/>
    </source>
</evidence>
<dbReference type="Gramene" id="LPERR11G15730.1">
    <property type="protein sequence ID" value="LPERR11G15730.1"/>
    <property type="gene ID" value="LPERR11G15730"/>
</dbReference>
<name>A0A0D9XU03_9ORYZ</name>